<dbReference type="NCBIfam" id="TIGR01549">
    <property type="entry name" value="HAD-SF-IA-v1"/>
    <property type="match status" value="1"/>
</dbReference>
<keyword evidence="1" id="KW-0378">Hydrolase</keyword>
<dbReference type="InterPro" id="IPR006439">
    <property type="entry name" value="HAD-SF_hydro_IA"/>
</dbReference>
<reference evidence="1 2" key="1">
    <citation type="submission" date="2024-09" db="EMBL/GenBank/DDBJ databases">
        <authorList>
            <person name="Sun Q."/>
            <person name="Mori K."/>
        </authorList>
    </citation>
    <scope>NUCLEOTIDE SEQUENCE [LARGE SCALE GENOMIC DNA]</scope>
    <source>
        <strain evidence="1 2">TBRC 7907</strain>
    </source>
</reference>
<dbReference type="EC" id="3.1.3.-" evidence="1"/>
<organism evidence="1 2">
    <name type="scientific">Allokutzneria oryzae</name>
    <dbReference type="NCBI Taxonomy" id="1378989"/>
    <lineage>
        <taxon>Bacteria</taxon>
        <taxon>Bacillati</taxon>
        <taxon>Actinomycetota</taxon>
        <taxon>Actinomycetes</taxon>
        <taxon>Pseudonocardiales</taxon>
        <taxon>Pseudonocardiaceae</taxon>
        <taxon>Allokutzneria</taxon>
    </lineage>
</organism>
<dbReference type="SUPFAM" id="SSF56784">
    <property type="entry name" value="HAD-like"/>
    <property type="match status" value="1"/>
</dbReference>
<dbReference type="Pfam" id="PF00702">
    <property type="entry name" value="Hydrolase"/>
    <property type="match status" value="1"/>
</dbReference>
<dbReference type="SFLD" id="SFLDS00003">
    <property type="entry name" value="Haloacid_Dehalogenase"/>
    <property type="match status" value="1"/>
</dbReference>
<dbReference type="NCBIfam" id="TIGR01509">
    <property type="entry name" value="HAD-SF-IA-v3"/>
    <property type="match status" value="1"/>
</dbReference>
<dbReference type="InterPro" id="IPR036412">
    <property type="entry name" value="HAD-like_sf"/>
</dbReference>
<gene>
    <name evidence="1" type="ORF">ACFFQA_19615</name>
</gene>
<proteinExistence type="predicted"/>
<dbReference type="InterPro" id="IPR023214">
    <property type="entry name" value="HAD_sf"/>
</dbReference>
<keyword evidence="2" id="KW-1185">Reference proteome</keyword>
<protein>
    <submittedName>
        <fullName evidence="1">HAD family hydrolase</fullName>
        <ecNumber evidence="1">3.1.3.-</ecNumber>
    </submittedName>
</protein>
<evidence type="ECO:0000313" key="2">
    <source>
        <dbReference type="Proteomes" id="UP001589693"/>
    </source>
</evidence>
<evidence type="ECO:0000313" key="1">
    <source>
        <dbReference type="EMBL" id="MFB9906151.1"/>
    </source>
</evidence>
<dbReference type="EMBL" id="JBHLZU010000018">
    <property type="protein sequence ID" value="MFB9906151.1"/>
    <property type="molecule type" value="Genomic_DNA"/>
</dbReference>
<dbReference type="RefSeq" id="WP_377853988.1">
    <property type="nucleotide sequence ID" value="NZ_JBHLZU010000018.1"/>
</dbReference>
<dbReference type="SFLD" id="SFLDG01129">
    <property type="entry name" value="C1.5:_HAD__Beta-PGM__Phosphata"/>
    <property type="match status" value="1"/>
</dbReference>
<dbReference type="Gene3D" id="3.40.50.1000">
    <property type="entry name" value="HAD superfamily/HAD-like"/>
    <property type="match status" value="1"/>
</dbReference>
<comment type="caution">
    <text evidence="1">The sequence shown here is derived from an EMBL/GenBank/DDBJ whole genome shotgun (WGS) entry which is preliminary data.</text>
</comment>
<dbReference type="PANTHER" id="PTHR46649:SF4">
    <property type="entry name" value="HALOACID DEHALOGENASE-LIKE HYDROLASE (HAD) SUPERFAMILY PROTEIN"/>
    <property type="match status" value="1"/>
</dbReference>
<accession>A0ABV6A2J0</accession>
<dbReference type="Proteomes" id="UP001589693">
    <property type="component" value="Unassembled WGS sequence"/>
</dbReference>
<dbReference type="PANTHER" id="PTHR46649">
    <property type="match status" value="1"/>
</dbReference>
<dbReference type="GO" id="GO:0016787">
    <property type="term" value="F:hydrolase activity"/>
    <property type="evidence" value="ECO:0007669"/>
    <property type="project" value="UniProtKB-KW"/>
</dbReference>
<name>A0ABV6A2J0_9PSEU</name>
<sequence>MTIRGVLFDFSGTLFRLEATEGWLDGLMDDAEAAEMMRRLTAPVASEEGLPEDFERRDLDQAAHRSVHVEMLVRSGVPGYDVAEAIYDRLLEPTSWRPYPDTASALRTLREQGVPAAVVSNIGWDIRVVFKHYDLLDQVDEVFMSYVEGMIKPEPEFFRIACERIGLPPDQVLMIGDSEEADGGAAALGCSVAIVPPLPSDQRTDALIGALKAHGLIT</sequence>
<dbReference type="PRINTS" id="PR00413">
    <property type="entry name" value="HADHALOGNASE"/>
</dbReference>